<dbReference type="EnsemblPlants" id="Kaladp0055s0165.1.v1.1">
    <property type="protein sequence ID" value="Kaladp0055s0165.1.v1.1"/>
    <property type="gene ID" value="Kaladp0055s0165.v1.1"/>
</dbReference>
<dbReference type="Pfam" id="PF24626">
    <property type="entry name" value="SH3_Tf2-1"/>
    <property type="match status" value="1"/>
</dbReference>
<proteinExistence type="predicted"/>
<feature type="domain" description="Tf2-1-like SH3-like" evidence="1">
    <location>
        <begin position="80"/>
        <end position="108"/>
    </location>
</feature>
<evidence type="ECO:0000313" key="3">
    <source>
        <dbReference type="Proteomes" id="UP000594263"/>
    </source>
</evidence>
<reference evidence="2" key="1">
    <citation type="submission" date="2021-01" db="UniProtKB">
        <authorList>
            <consortium name="EnsemblPlants"/>
        </authorList>
    </citation>
    <scope>IDENTIFICATION</scope>
</reference>
<evidence type="ECO:0000259" key="1">
    <source>
        <dbReference type="Pfam" id="PF24626"/>
    </source>
</evidence>
<dbReference type="Gramene" id="Kaladp0055s0165.1.v1.1">
    <property type="protein sequence ID" value="Kaladp0055s0165.1.v1.1"/>
    <property type="gene ID" value="Kaladp0055s0165.v1.1"/>
</dbReference>
<dbReference type="AlphaFoldDB" id="A0A7N0U7V5"/>
<dbReference type="InterPro" id="IPR056924">
    <property type="entry name" value="SH3_Tf2-1"/>
</dbReference>
<dbReference type="Proteomes" id="UP000594263">
    <property type="component" value="Unplaced"/>
</dbReference>
<name>A0A7N0U7V5_KALFE</name>
<protein>
    <recommendedName>
        <fullName evidence="1">Tf2-1-like SH3-like domain-containing protein</fullName>
    </recommendedName>
</protein>
<keyword evidence="3" id="KW-1185">Reference proteome</keyword>
<organism evidence="2 3">
    <name type="scientific">Kalanchoe fedtschenkoi</name>
    <name type="common">Lavender scallops</name>
    <name type="synonym">South American air plant</name>
    <dbReference type="NCBI Taxonomy" id="63787"/>
    <lineage>
        <taxon>Eukaryota</taxon>
        <taxon>Viridiplantae</taxon>
        <taxon>Streptophyta</taxon>
        <taxon>Embryophyta</taxon>
        <taxon>Tracheophyta</taxon>
        <taxon>Spermatophyta</taxon>
        <taxon>Magnoliopsida</taxon>
        <taxon>eudicotyledons</taxon>
        <taxon>Gunneridae</taxon>
        <taxon>Pentapetalae</taxon>
        <taxon>Saxifragales</taxon>
        <taxon>Crassulaceae</taxon>
        <taxon>Kalanchoe</taxon>
    </lineage>
</organism>
<sequence length="158" mass="18149">MDFISILPKFEGYGIIMVVVDILSKYGTFMPTPLDCTAEKEARFFKNASDGQTKRVNALLELYMRHFVSANQQNWAKLMVGKASYRIELPPTLKKLHPVFHVNYLKPYYGDEVEPVRGESLRALPSILTLFDKGVDHIKSKWVVRKPSVPPRAEYLVF</sequence>
<evidence type="ECO:0000313" key="2">
    <source>
        <dbReference type="EnsemblPlants" id="Kaladp0055s0165.1.v1.1"/>
    </source>
</evidence>
<accession>A0A7N0U7V5</accession>